<evidence type="ECO:0000256" key="4">
    <source>
        <dbReference type="ARBA" id="ARBA00022840"/>
    </source>
</evidence>
<sequence>MAGLESLQAEMQIDSAAVASYLTQFIAAKVEELEREGVILGLSGGVDSAVVAALCGRAIGPDKVLVLVMPDKDSRKEHFQDALTLAADLGIDTKVINLTNWLKEVDAYRLFALTKYSFLGKLRERIMKAAYGYYRKKTGETPFSSSLLGFKDKDFSSYLKTGNAYYRLKHRLRMVLLYLHGELENRLVVGCANKTEYKIGFFVKHGCDDAADVMPLLDLYKTQVKALAQQLDIPRHIIEKAPSPDILPGINDEEAIGLSYKELDLILLALEKGWAESEISQAVGVEKERVEYVKGLIQRSDHMRQTYFPKLQNNV</sequence>
<dbReference type="PANTHER" id="PTHR23090:SF9">
    <property type="entry name" value="GLUTAMINE-DEPENDENT NAD(+) SYNTHETASE"/>
    <property type="match status" value="1"/>
</dbReference>
<dbReference type="Pfam" id="PF02540">
    <property type="entry name" value="NAD_synthase"/>
    <property type="match status" value="2"/>
</dbReference>
<dbReference type="GO" id="GO:0008795">
    <property type="term" value="F:NAD+ synthase activity"/>
    <property type="evidence" value="ECO:0007669"/>
    <property type="project" value="UniProtKB-EC"/>
</dbReference>
<dbReference type="CDD" id="cd00553">
    <property type="entry name" value="NAD_synthase"/>
    <property type="match status" value="1"/>
</dbReference>
<dbReference type="EMBL" id="LGFO01000223">
    <property type="protein sequence ID" value="KUK35886.1"/>
    <property type="molecule type" value="Genomic_DNA"/>
</dbReference>
<protein>
    <recommendedName>
        <fullName evidence="7">NH(3)-dependent NAD(+) synthetase</fullName>
        <ecNumber evidence="7">6.3.1.5</ecNumber>
    </recommendedName>
</protein>
<dbReference type="UniPathway" id="UPA00253">
    <property type="reaction ID" value="UER00333"/>
</dbReference>
<evidence type="ECO:0000259" key="8">
    <source>
        <dbReference type="Pfam" id="PF02540"/>
    </source>
</evidence>
<dbReference type="GO" id="GO:0005524">
    <property type="term" value="F:ATP binding"/>
    <property type="evidence" value="ECO:0007669"/>
    <property type="project" value="UniProtKB-KW"/>
</dbReference>
<reference evidence="10" key="1">
    <citation type="journal article" date="2015" name="MBio">
        <title>Genome-Resolved Metagenomic Analysis Reveals Roles for Candidate Phyla and Other Microbial Community Members in Biogeochemical Transformations in Oil Reservoirs.</title>
        <authorList>
            <person name="Hu P."/>
            <person name="Tom L."/>
            <person name="Singh A."/>
            <person name="Thomas B.C."/>
            <person name="Baker B.J."/>
            <person name="Piceno Y.M."/>
            <person name="Andersen G.L."/>
            <person name="Banfield J.F."/>
        </authorList>
    </citation>
    <scope>NUCLEOTIDE SEQUENCE [LARGE SCALE GENOMIC DNA]</scope>
</reference>
<dbReference type="GO" id="GO:0005737">
    <property type="term" value="C:cytoplasm"/>
    <property type="evidence" value="ECO:0007669"/>
    <property type="project" value="InterPro"/>
</dbReference>
<comment type="catalytic activity">
    <reaction evidence="7">
        <text>deamido-NAD(+) + NH4(+) + ATP = AMP + diphosphate + NAD(+) + H(+)</text>
        <dbReference type="Rhea" id="RHEA:21188"/>
        <dbReference type="ChEBI" id="CHEBI:15378"/>
        <dbReference type="ChEBI" id="CHEBI:28938"/>
        <dbReference type="ChEBI" id="CHEBI:30616"/>
        <dbReference type="ChEBI" id="CHEBI:33019"/>
        <dbReference type="ChEBI" id="CHEBI:57540"/>
        <dbReference type="ChEBI" id="CHEBI:58437"/>
        <dbReference type="ChEBI" id="CHEBI:456215"/>
        <dbReference type="EC" id="6.3.1.5"/>
    </reaction>
</comment>
<keyword evidence="4 6" id="KW-0067">ATP-binding</keyword>
<dbReference type="Proteomes" id="UP000053326">
    <property type="component" value="Unassembled WGS sequence"/>
</dbReference>
<feature type="domain" description="NAD/GMP synthase" evidence="8">
    <location>
        <begin position="167"/>
        <end position="305"/>
    </location>
</feature>
<dbReference type="GO" id="GO:0004359">
    <property type="term" value="F:glutaminase activity"/>
    <property type="evidence" value="ECO:0007669"/>
    <property type="project" value="InterPro"/>
</dbReference>
<evidence type="ECO:0000256" key="3">
    <source>
        <dbReference type="ARBA" id="ARBA00022741"/>
    </source>
</evidence>
<comment type="caution">
    <text evidence="9">The sequence shown here is derived from an EMBL/GenBank/DDBJ whole genome shotgun (WGS) entry which is preliminary data.</text>
</comment>
<dbReference type="Gene3D" id="3.40.50.620">
    <property type="entry name" value="HUPs"/>
    <property type="match status" value="1"/>
</dbReference>
<dbReference type="GO" id="GO:0003952">
    <property type="term" value="F:NAD+ synthase (glutamine-hydrolyzing) activity"/>
    <property type="evidence" value="ECO:0007669"/>
    <property type="project" value="InterPro"/>
</dbReference>
<dbReference type="InterPro" id="IPR014729">
    <property type="entry name" value="Rossmann-like_a/b/a_fold"/>
</dbReference>
<evidence type="ECO:0000256" key="1">
    <source>
        <dbReference type="ARBA" id="ARBA00004790"/>
    </source>
</evidence>
<evidence type="ECO:0000313" key="9">
    <source>
        <dbReference type="EMBL" id="KUK35886.1"/>
    </source>
</evidence>
<evidence type="ECO:0000256" key="5">
    <source>
        <dbReference type="ARBA" id="ARBA00023027"/>
    </source>
</evidence>
<evidence type="ECO:0000256" key="6">
    <source>
        <dbReference type="RuleBase" id="RU003811"/>
    </source>
</evidence>
<keyword evidence="5 6" id="KW-0520">NAD</keyword>
<comment type="pathway">
    <text evidence="1">Cofactor biosynthesis; NAD(+) biosynthesis.</text>
</comment>
<proteinExistence type="inferred from homology"/>
<keyword evidence="2 6" id="KW-0436">Ligase</keyword>
<evidence type="ECO:0000256" key="7">
    <source>
        <dbReference type="RuleBase" id="RU003812"/>
    </source>
</evidence>
<evidence type="ECO:0000256" key="2">
    <source>
        <dbReference type="ARBA" id="ARBA00022598"/>
    </source>
</evidence>
<evidence type="ECO:0000313" key="10">
    <source>
        <dbReference type="Proteomes" id="UP000053326"/>
    </source>
</evidence>
<dbReference type="SUPFAM" id="SSF52402">
    <property type="entry name" value="Adenine nucleotide alpha hydrolases-like"/>
    <property type="match status" value="1"/>
</dbReference>
<dbReference type="EC" id="6.3.1.5" evidence="7"/>
<dbReference type="NCBIfam" id="TIGR00552">
    <property type="entry name" value="nadE"/>
    <property type="match status" value="2"/>
</dbReference>
<accession>A0A117LB29</accession>
<dbReference type="GO" id="GO:0009435">
    <property type="term" value="P:NAD+ biosynthetic process"/>
    <property type="evidence" value="ECO:0007669"/>
    <property type="project" value="UniProtKB-UniPathway"/>
</dbReference>
<dbReference type="InterPro" id="IPR003694">
    <property type="entry name" value="NAD_synthase"/>
</dbReference>
<name>A0A117LB29_9THEO</name>
<keyword evidence="3 6" id="KW-0547">Nucleotide-binding</keyword>
<feature type="domain" description="NAD/GMP synthase" evidence="8">
    <location>
        <begin position="20"/>
        <end position="107"/>
    </location>
</feature>
<dbReference type="PANTHER" id="PTHR23090">
    <property type="entry name" value="NH 3 /GLUTAMINE-DEPENDENT NAD + SYNTHETASE"/>
    <property type="match status" value="1"/>
</dbReference>
<gene>
    <name evidence="9" type="ORF">XD66_1405</name>
</gene>
<comment type="similarity">
    <text evidence="6">Belongs to the NAD synthetase family.</text>
</comment>
<organism evidence="9 10">
    <name type="scientific">Thermacetogenium phaeum</name>
    <dbReference type="NCBI Taxonomy" id="85874"/>
    <lineage>
        <taxon>Bacteria</taxon>
        <taxon>Bacillati</taxon>
        <taxon>Bacillota</taxon>
        <taxon>Clostridia</taxon>
        <taxon>Thermoanaerobacterales</taxon>
        <taxon>Thermoanaerobacteraceae</taxon>
        <taxon>Thermacetogenium</taxon>
    </lineage>
</organism>
<dbReference type="InterPro" id="IPR022310">
    <property type="entry name" value="NAD/GMP_synthase"/>
</dbReference>
<dbReference type="AlphaFoldDB" id="A0A117LB29"/>